<dbReference type="GO" id="GO:0016853">
    <property type="term" value="F:isomerase activity"/>
    <property type="evidence" value="ECO:0007669"/>
    <property type="project" value="UniProtKB-KW"/>
</dbReference>
<keyword evidence="2 3" id="KW-0413">Isomerase</keyword>
<dbReference type="OrthoDB" id="9806359at2"/>
<organism evidence="3 4">
    <name type="scientific">Hyphomonas jannaschiana VP2</name>
    <dbReference type="NCBI Taxonomy" id="1280952"/>
    <lineage>
        <taxon>Bacteria</taxon>
        <taxon>Pseudomonadati</taxon>
        <taxon>Pseudomonadota</taxon>
        <taxon>Alphaproteobacteria</taxon>
        <taxon>Hyphomonadales</taxon>
        <taxon>Hyphomonadaceae</taxon>
        <taxon>Hyphomonas</taxon>
    </lineage>
</organism>
<evidence type="ECO:0000313" key="3">
    <source>
        <dbReference type="EMBL" id="KCZ87481.1"/>
    </source>
</evidence>
<name>A0A059FA89_9PROT</name>
<reference evidence="3 4" key="1">
    <citation type="journal article" date="2014" name="Antonie Van Leeuwenhoek">
        <title>Hyphomonas beringensis sp. nov. and Hyphomonas chukchiensis sp. nov., isolated from surface seawater of the Bering Sea and Chukchi Sea.</title>
        <authorList>
            <person name="Li C."/>
            <person name="Lai Q."/>
            <person name="Li G."/>
            <person name="Dong C."/>
            <person name="Wang J."/>
            <person name="Liao Y."/>
            <person name="Shao Z."/>
        </authorList>
    </citation>
    <scope>NUCLEOTIDE SEQUENCE [LARGE SCALE GENOMIC DNA]</scope>
    <source>
        <strain evidence="3 4">VP2</strain>
    </source>
</reference>
<dbReference type="STRING" id="1280952.HJA_13115"/>
<evidence type="ECO:0000256" key="1">
    <source>
        <dbReference type="ARBA" id="ARBA00008558"/>
    </source>
</evidence>
<gene>
    <name evidence="3" type="ORF">HJA_13115</name>
</gene>
<dbReference type="eggNOG" id="COG2942">
    <property type="taxonomic scope" value="Bacteria"/>
</dbReference>
<dbReference type="InterPro" id="IPR010819">
    <property type="entry name" value="AGE/CE"/>
</dbReference>
<sequence>MSAAIPFDEIRRWTFDVALPFWGDAGYDLQSRRFVEKLDYSGKPIDTGYHRTRVIGRQTYVFSHAAILGWDRGLSLCAEGARQLDELYLGPDKGWPRTTGPNGEVLDGTPDLYDLAFVLFGYAWRHKAARDEASRAGMHRAMDFIDTHLRAETGFWHEMPPEGWRLQNPHMHLLEASLVAYEATGETRFLSTARELVALFREKLFDGTTLAEYFDTDWNRAEGQDGRLVEPGHMLEWAWILVQYGKVVGEDMTPLAESLVRFPEDHGVDTQTARTLQVVLDDGTPVDAGARTWPNTERIKAHLALFEATGRDPRPAVAASARLLLDQYLSTPIPAVWLERFTADGQPDADDVPASTLYHIFLAFTEVLRLQDRIEALRR</sequence>
<dbReference type="SUPFAM" id="SSF48208">
    <property type="entry name" value="Six-hairpin glycosidases"/>
    <property type="match status" value="1"/>
</dbReference>
<evidence type="ECO:0000313" key="4">
    <source>
        <dbReference type="Proteomes" id="UP000024816"/>
    </source>
</evidence>
<comment type="similarity">
    <text evidence="1">Belongs to the N-acylglucosamine 2-epimerase family.</text>
</comment>
<dbReference type="InterPro" id="IPR012341">
    <property type="entry name" value="6hp_glycosidase-like_sf"/>
</dbReference>
<dbReference type="AlphaFoldDB" id="A0A059FA89"/>
<dbReference type="RefSeq" id="WP_051597680.1">
    <property type="nucleotide sequence ID" value="NZ_ARYJ01000008.1"/>
</dbReference>
<dbReference type="InterPro" id="IPR008928">
    <property type="entry name" value="6-hairpin_glycosidase_sf"/>
</dbReference>
<dbReference type="Pfam" id="PF07221">
    <property type="entry name" value="GlcNAc_2-epim"/>
    <property type="match status" value="1"/>
</dbReference>
<protein>
    <submittedName>
        <fullName evidence="3">Mannose-6-phosphate isomerase</fullName>
    </submittedName>
</protein>
<dbReference type="Proteomes" id="UP000024816">
    <property type="component" value="Unassembled WGS sequence"/>
</dbReference>
<accession>A0A059FA89</accession>
<keyword evidence="4" id="KW-1185">Reference proteome</keyword>
<dbReference type="EMBL" id="ARYJ01000008">
    <property type="protein sequence ID" value="KCZ87481.1"/>
    <property type="molecule type" value="Genomic_DNA"/>
</dbReference>
<proteinExistence type="inferred from homology"/>
<dbReference type="Gene3D" id="1.50.10.10">
    <property type="match status" value="1"/>
</dbReference>
<dbReference type="GO" id="GO:0005975">
    <property type="term" value="P:carbohydrate metabolic process"/>
    <property type="evidence" value="ECO:0007669"/>
    <property type="project" value="InterPro"/>
</dbReference>
<evidence type="ECO:0000256" key="2">
    <source>
        <dbReference type="ARBA" id="ARBA00023235"/>
    </source>
</evidence>
<comment type="caution">
    <text evidence="3">The sequence shown here is derived from an EMBL/GenBank/DDBJ whole genome shotgun (WGS) entry which is preliminary data.</text>
</comment>
<dbReference type="PATRIC" id="fig|1280952.3.peg.2623"/>
<dbReference type="PANTHER" id="PTHR15108">
    <property type="entry name" value="N-ACYLGLUCOSAMINE-2-EPIMERASE"/>
    <property type="match status" value="1"/>
</dbReference>